<dbReference type="Pfam" id="PF00067">
    <property type="entry name" value="p450"/>
    <property type="match status" value="2"/>
</dbReference>
<dbReference type="GO" id="GO:0005506">
    <property type="term" value="F:iron ion binding"/>
    <property type="evidence" value="ECO:0007669"/>
    <property type="project" value="InterPro"/>
</dbReference>
<dbReference type="GO" id="GO:0016705">
    <property type="term" value="F:oxidoreductase activity, acting on paired donors, with incorporation or reduction of molecular oxygen"/>
    <property type="evidence" value="ECO:0007669"/>
    <property type="project" value="InterPro"/>
</dbReference>
<name>A0AAD5CN20_AMBAR</name>
<organism evidence="5 6">
    <name type="scientific">Ambrosia artemisiifolia</name>
    <name type="common">Common ragweed</name>
    <dbReference type="NCBI Taxonomy" id="4212"/>
    <lineage>
        <taxon>Eukaryota</taxon>
        <taxon>Viridiplantae</taxon>
        <taxon>Streptophyta</taxon>
        <taxon>Embryophyta</taxon>
        <taxon>Tracheophyta</taxon>
        <taxon>Spermatophyta</taxon>
        <taxon>Magnoliopsida</taxon>
        <taxon>eudicotyledons</taxon>
        <taxon>Gunneridae</taxon>
        <taxon>Pentapetalae</taxon>
        <taxon>asterids</taxon>
        <taxon>campanulids</taxon>
        <taxon>Asterales</taxon>
        <taxon>Asteraceae</taxon>
        <taxon>Asteroideae</taxon>
        <taxon>Heliantheae alliance</taxon>
        <taxon>Heliantheae</taxon>
        <taxon>Ambrosia</taxon>
    </lineage>
</organism>
<feature type="binding site" description="axial binding residue" evidence="2">
    <location>
        <position position="431"/>
    </location>
    <ligand>
        <name>heme</name>
        <dbReference type="ChEBI" id="CHEBI:30413"/>
    </ligand>
    <ligandPart>
        <name>Fe</name>
        <dbReference type="ChEBI" id="CHEBI:18248"/>
    </ligandPart>
</feature>
<proteinExistence type="inferred from homology"/>
<reference evidence="5" key="1">
    <citation type="submission" date="2022-06" db="EMBL/GenBank/DDBJ databases">
        <title>Uncovering the hologenomic basis of an extraordinary plant invasion.</title>
        <authorList>
            <person name="Bieker V.C."/>
            <person name="Martin M.D."/>
            <person name="Gilbert T."/>
            <person name="Hodgins K."/>
            <person name="Battlay P."/>
            <person name="Petersen B."/>
            <person name="Wilson J."/>
        </authorList>
    </citation>
    <scope>NUCLEOTIDE SEQUENCE</scope>
    <source>
        <strain evidence="5">AA19_3_7</strain>
        <tissue evidence="5">Leaf</tissue>
    </source>
</reference>
<accession>A0AAD5CN20</accession>
<dbReference type="GO" id="GO:0004497">
    <property type="term" value="F:monooxygenase activity"/>
    <property type="evidence" value="ECO:0007669"/>
    <property type="project" value="UniProtKB-KW"/>
</dbReference>
<dbReference type="AlphaFoldDB" id="A0AAD5CN20"/>
<comment type="similarity">
    <text evidence="3">Belongs to the cytochrome P450 family.</text>
</comment>
<dbReference type="PROSITE" id="PS00086">
    <property type="entry name" value="CYTOCHROME_P450"/>
    <property type="match status" value="1"/>
</dbReference>
<keyword evidence="2 3" id="KW-0408">Iron</keyword>
<dbReference type="InterPro" id="IPR036396">
    <property type="entry name" value="Cyt_P450_sf"/>
</dbReference>
<dbReference type="PRINTS" id="PR00463">
    <property type="entry name" value="EP450I"/>
</dbReference>
<evidence type="ECO:0000256" key="3">
    <source>
        <dbReference type="RuleBase" id="RU000461"/>
    </source>
</evidence>
<dbReference type="EMBL" id="JAMZMK010007718">
    <property type="protein sequence ID" value="KAI7743511.1"/>
    <property type="molecule type" value="Genomic_DNA"/>
</dbReference>
<dbReference type="Gene3D" id="1.10.630.10">
    <property type="entry name" value="Cytochrome P450"/>
    <property type="match status" value="1"/>
</dbReference>
<feature type="transmembrane region" description="Helical" evidence="4">
    <location>
        <begin position="34"/>
        <end position="51"/>
    </location>
</feature>
<dbReference type="InterPro" id="IPR002401">
    <property type="entry name" value="Cyt_P450_E_grp-I"/>
</dbReference>
<evidence type="ECO:0000256" key="1">
    <source>
        <dbReference type="ARBA" id="ARBA00023002"/>
    </source>
</evidence>
<keyword evidence="2 3" id="KW-0349">Heme</keyword>
<feature type="non-terminal residue" evidence="5">
    <location>
        <position position="1"/>
    </location>
</feature>
<dbReference type="PANTHER" id="PTHR47951">
    <property type="entry name" value="OS08G0547900 PROTEIN"/>
    <property type="match status" value="1"/>
</dbReference>
<feature type="non-terminal residue" evidence="5">
    <location>
        <position position="484"/>
    </location>
</feature>
<evidence type="ECO:0000256" key="4">
    <source>
        <dbReference type="SAM" id="Phobius"/>
    </source>
</evidence>
<dbReference type="Proteomes" id="UP001206925">
    <property type="component" value="Unassembled WGS sequence"/>
</dbReference>
<keyword evidence="4" id="KW-0812">Transmembrane</keyword>
<sequence>ICVPCMSYKCTSDLCYVTSIICKMAHLNNNNNELAILLVTISLLILATLWYKFKLSNHSHKTPSLPPGPISLPIVGYLPFLRPAILHRQFTNMADTYGPIFKCQLGSKLYIVINNPELAKVVVRDQDEAFSDRDQTIAALAITYGGKDIVVSNNNDNWRKLRKIFVHEMLSNKNLEASVRKTIKNVFGKIGTTINIRDIAFTTEASVLTRMVWGNTLDKAVGISNLGAELDKVASNIDRLFGRRDMKKQHTKLDQLFTSIIEDRIESSSKESQDQGEGNKDFLEILLSHVDEKDTSLNMTQMKALLLDVMIAGTDTTATTVEWAMASIMHNNKVMRRVTEELAEVVGLENIVQESHLPKLKYLKAREACLVGGYTIPKGCTIFVNVWSIHRDPRYWDNPLEFNPERFLTHKLDNNGNDLKFFPFGSGRRICAGVPLAEKMLVFILASLLHSFDWRLPKGEEHDLSETFGIVLKKRKPLVVVPSQ</sequence>
<dbReference type="PRINTS" id="PR00385">
    <property type="entry name" value="P450"/>
</dbReference>
<dbReference type="GO" id="GO:0020037">
    <property type="term" value="F:heme binding"/>
    <property type="evidence" value="ECO:0007669"/>
    <property type="project" value="InterPro"/>
</dbReference>
<protein>
    <recommendedName>
        <fullName evidence="7">Cytochrome P450</fullName>
    </recommendedName>
</protein>
<keyword evidence="2 3" id="KW-0479">Metal-binding</keyword>
<gene>
    <name evidence="5" type="ORF">M8C21_033291</name>
</gene>
<dbReference type="InterPro" id="IPR001128">
    <property type="entry name" value="Cyt_P450"/>
</dbReference>
<dbReference type="InterPro" id="IPR017972">
    <property type="entry name" value="Cyt_P450_CS"/>
</dbReference>
<comment type="caution">
    <text evidence="5">The sequence shown here is derived from an EMBL/GenBank/DDBJ whole genome shotgun (WGS) entry which is preliminary data.</text>
</comment>
<keyword evidence="4" id="KW-0472">Membrane</keyword>
<keyword evidence="6" id="KW-1185">Reference proteome</keyword>
<evidence type="ECO:0000313" key="6">
    <source>
        <dbReference type="Proteomes" id="UP001206925"/>
    </source>
</evidence>
<keyword evidence="4" id="KW-1133">Transmembrane helix</keyword>
<keyword evidence="1 3" id="KW-0560">Oxidoreductase</keyword>
<dbReference type="PANTHER" id="PTHR47951:SF7">
    <property type="entry name" value="FLAVONOID 3',5'-HYDROXYLASE-LIKE ISOFORM X1"/>
    <property type="match status" value="1"/>
</dbReference>
<evidence type="ECO:0000256" key="2">
    <source>
        <dbReference type="PIRSR" id="PIRSR602401-1"/>
    </source>
</evidence>
<evidence type="ECO:0000313" key="5">
    <source>
        <dbReference type="EMBL" id="KAI7743511.1"/>
    </source>
</evidence>
<comment type="cofactor">
    <cofactor evidence="2">
        <name>heme</name>
        <dbReference type="ChEBI" id="CHEBI:30413"/>
    </cofactor>
</comment>
<keyword evidence="3" id="KW-0503">Monooxygenase</keyword>
<evidence type="ECO:0008006" key="7">
    <source>
        <dbReference type="Google" id="ProtNLM"/>
    </source>
</evidence>
<dbReference type="SUPFAM" id="SSF48264">
    <property type="entry name" value="Cytochrome P450"/>
    <property type="match status" value="1"/>
</dbReference>